<proteinExistence type="predicted"/>
<evidence type="ECO:0000259" key="1">
    <source>
        <dbReference type="Pfam" id="PF17648"/>
    </source>
</evidence>
<dbReference type="Proteomes" id="UP001319080">
    <property type="component" value="Unassembled WGS sequence"/>
</dbReference>
<dbReference type="AlphaFoldDB" id="A0AAP2E326"/>
<dbReference type="EMBL" id="JAHESE010000052">
    <property type="protein sequence ID" value="MBT1712146.1"/>
    <property type="molecule type" value="Genomic_DNA"/>
</dbReference>
<reference evidence="2 3" key="1">
    <citation type="submission" date="2021-05" db="EMBL/GenBank/DDBJ databases">
        <title>A Polyphasic approach of four new species of the genus Ohtaekwangia: Ohtaekwangia histidinii sp. nov., Ohtaekwangia cretensis sp. nov., Ohtaekwangia indiensis sp. nov., Ohtaekwangia reichenbachii sp. nov. from diverse environment.</title>
        <authorList>
            <person name="Octaviana S."/>
        </authorList>
    </citation>
    <scope>NUCLEOTIDE SEQUENCE [LARGE SCALE GENOMIC DNA]</scope>
    <source>
        <strain evidence="2 3">PWU5</strain>
    </source>
</reference>
<accession>A0AAP2E326</accession>
<sequence>MLKHVPFFALWFDAAMMIWNILFSPEIYRTIEAIESEVSDWKGVSRSLHKFGGLQFNYAGRELGHIHSQGILDVLFTRKMKQRLIQDGKASEHHTFQQSGWVSFYIRSSEDFTGAMLLMVLSYQRVAGSEPREGYTRSLQIPLSAHGQE</sequence>
<organism evidence="2 3">
    <name type="scientific">Dawidia cretensis</name>
    <dbReference type="NCBI Taxonomy" id="2782350"/>
    <lineage>
        <taxon>Bacteria</taxon>
        <taxon>Pseudomonadati</taxon>
        <taxon>Bacteroidota</taxon>
        <taxon>Cytophagia</taxon>
        <taxon>Cytophagales</taxon>
        <taxon>Chryseotaleaceae</taxon>
        <taxon>Dawidia</taxon>
    </lineage>
</organism>
<protein>
    <submittedName>
        <fullName evidence="2">DUF5519 family protein</fullName>
    </submittedName>
</protein>
<dbReference type="RefSeq" id="WP_254087713.1">
    <property type="nucleotide sequence ID" value="NZ_JAHESE010000052.1"/>
</dbReference>
<gene>
    <name evidence="2" type="ORF">KK062_28150</name>
</gene>
<comment type="caution">
    <text evidence="2">The sequence shown here is derived from an EMBL/GenBank/DDBJ whole genome shotgun (WGS) entry which is preliminary data.</text>
</comment>
<dbReference type="Pfam" id="PF17648">
    <property type="entry name" value="Luciferase"/>
    <property type="match status" value="1"/>
</dbReference>
<evidence type="ECO:0000313" key="2">
    <source>
        <dbReference type="EMBL" id="MBT1712146.1"/>
    </source>
</evidence>
<name>A0AAP2E326_9BACT</name>
<feature type="domain" description="Luciferase" evidence="1">
    <location>
        <begin position="60"/>
        <end position="119"/>
    </location>
</feature>
<evidence type="ECO:0000313" key="3">
    <source>
        <dbReference type="Proteomes" id="UP001319080"/>
    </source>
</evidence>
<keyword evidence="3" id="KW-1185">Reference proteome</keyword>
<dbReference type="InterPro" id="IPR040841">
    <property type="entry name" value="Luciferase_dom"/>
</dbReference>